<accession>A0A6J5RQI6</accession>
<sequence length="274" mass="29666">MDTTTTTTETTALDTQLTPTPVTPDIQPSAITRPDYIPAKFWDEAKGEPKVDQLGASYQSLEKAFSEKREIKKPGEKATPEQIAAYRAEVRKITGAPEKPEDYGLKAPDNLPEGVIWNSDTANKAATIAAEYGIPPEALHKLIDLNNENMGGIIAKSAEMEAQQVQGVIDGMNTEWGADAPNNWQRAARGALAVGIDIKSSKLASDPEFIRASLAIDKFLREDSGLISGDNASATYQEQADRIRKGDDYQGKNGVEKQFAALSQIQRLDSAATS</sequence>
<proteinExistence type="predicted"/>
<name>A0A6J5RQI6_9CAUD</name>
<dbReference type="EMBL" id="LR797293">
    <property type="protein sequence ID" value="CAB4199620.1"/>
    <property type="molecule type" value="Genomic_DNA"/>
</dbReference>
<organism evidence="4">
    <name type="scientific">uncultured Caudovirales phage</name>
    <dbReference type="NCBI Taxonomy" id="2100421"/>
    <lineage>
        <taxon>Viruses</taxon>
        <taxon>Duplodnaviria</taxon>
        <taxon>Heunggongvirae</taxon>
        <taxon>Uroviricota</taxon>
        <taxon>Caudoviricetes</taxon>
        <taxon>Peduoviridae</taxon>
        <taxon>Maltschvirus</taxon>
        <taxon>Maltschvirus maltsch</taxon>
    </lineage>
</organism>
<feature type="region of interest" description="Disordered" evidence="1">
    <location>
        <begin position="1"/>
        <end position="31"/>
    </location>
</feature>
<dbReference type="EMBL" id="LR796308">
    <property type="protein sequence ID" value="CAB4135872.1"/>
    <property type="molecule type" value="Genomic_DNA"/>
</dbReference>
<evidence type="ECO:0000256" key="1">
    <source>
        <dbReference type="SAM" id="MobiDB-lite"/>
    </source>
</evidence>
<protein>
    <submittedName>
        <fullName evidence="4">Uncharacterized protein</fullName>
    </submittedName>
</protein>
<evidence type="ECO:0000313" key="3">
    <source>
        <dbReference type="EMBL" id="CAB4150716.1"/>
    </source>
</evidence>
<reference evidence="4" key="1">
    <citation type="submission" date="2020-05" db="EMBL/GenBank/DDBJ databases">
        <authorList>
            <person name="Chiriac C."/>
            <person name="Salcher M."/>
            <person name="Ghai R."/>
            <person name="Kavagutti S V."/>
        </authorList>
    </citation>
    <scope>NUCLEOTIDE SEQUENCE</scope>
</reference>
<gene>
    <name evidence="4" type="ORF">UFOVP1350_27</name>
    <name evidence="2" type="ORF">UFOVP301_10</name>
    <name evidence="3" type="ORF">UFOVP576_18</name>
</gene>
<evidence type="ECO:0000313" key="4">
    <source>
        <dbReference type="EMBL" id="CAB4199620.1"/>
    </source>
</evidence>
<feature type="compositionally biased region" description="Low complexity" evidence="1">
    <location>
        <begin position="1"/>
        <end position="20"/>
    </location>
</feature>
<dbReference type="EMBL" id="LR796550">
    <property type="protein sequence ID" value="CAB4150716.1"/>
    <property type="molecule type" value="Genomic_DNA"/>
</dbReference>
<evidence type="ECO:0000313" key="2">
    <source>
        <dbReference type="EMBL" id="CAB4135872.1"/>
    </source>
</evidence>